<evidence type="ECO:0000256" key="2">
    <source>
        <dbReference type="ARBA" id="ARBA00022729"/>
    </source>
</evidence>
<dbReference type="STRING" id="59894.ENSFALP00000001792"/>
<dbReference type="PANTHER" id="PTHR12080">
    <property type="entry name" value="SIGNALING LYMPHOCYTIC ACTIVATION MOLECULE"/>
    <property type="match status" value="1"/>
</dbReference>
<feature type="region of interest" description="Disordered" evidence="5">
    <location>
        <begin position="214"/>
        <end position="270"/>
    </location>
</feature>
<accession>U3JG88</accession>
<feature type="signal peptide" evidence="6">
    <location>
        <begin position="1"/>
        <end position="21"/>
    </location>
</feature>
<evidence type="ECO:0000256" key="5">
    <source>
        <dbReference type="SAM" id="MobiDB-lite"/>
    </source>
</evidence>
<feature type="compositionally biased region" description="Polar residues" evidence="5">
    <location>
        <begin position="240"/>
        <end position="253"/>
    </location>
</feature>
<sequence length="270" mass="30484">MGSGTWLPLLFTLGALWGVGAREMQLGILGEPTLLQIPLKFQERTEEFGEASWKKTMEGSQKKTILLKISGGNATEYERERMRFHRGNFSLEILNTSRDDERLYEYSVSKRQEEELWQIQLKVFEPVANPNILILHRELSNGSCSLSLLCTSERGDEVSYSWDSQNNGTRGICSGNGRVLNVSYSLRNASVRCVCTARNRVSSRDVAFDSSQCGSEQRGRSWNSGIPESWNLRIPESRNPRTPKSQNLGITESKNPRTREPQDPRIPGLG</sequence>
<feature type="compositionally biased region" description="Basic and acidic residues" evidence="5">
    <location>
        <begin position="254"/>
        <end position="263"/>
    </location>
</feature>
<dbReference type="PROSITE" id="PS50835">
    <property type="entry name" value="IG_LIKE"/>
    <property type="match status" value="1"/>
</dbReference>
<reference evidence="8 9" key="1">
    <citation type="journal article" date="2012" name="Nature">
        <title>The genomic landscape of species divergence in Ficedula flycatchers.</title>
        <authorList>
            <person name="Ellegren H."/>
            <person name="Smeds L."/>
            <person name="Burri R."/>
            <person name="Olason P.I."/>
            <person name="Backstrom N."/>
            <person name="Kawakami T."/>
            <person name="Kunstner A."/>
            <person name="Makinen H."/>
            <person name="Nadachowska-Brzyska K."/>
            <person name="Qvarnstrom A."/>
            <person name="Uebbing S."/>
            <person name="Wolf J.B."/>
        </authorList>
    </citation>
    <scope>NUCLEOTIDE SEQUENCE [LARGE SCALE GENOMIC DNA]</scope>
</reference>
<dbReference type="GeneTree" id="ENSGT01030000234540"/>
<feature type="domain" description="Ig-like" evidence="7">
    <location>
        <begin position="130"/>
        <end position="207"/>
    </location>
</feature>
<evidence type="ECO:0000259" key="7">
    <source>
        <dbReference type="PROSITE" id="PS50835"/>
    </source>
</evidence>
<dbReference type="PANTHER" id="PTHR12080:SF55">
    <property type="entry name" value="LYMPHOCYTE FUNCTION-ASSOCIATED ANTIGEN 3"/>
    <property type="match status" value="1"/>
</dbReference>
<dbReference type="Pfam" id="PF07686">
    <property type="entry name" value="V-set"/>
    <property type="match status" value="1"/>
</dbReference>
<name>U3JG88_FICAL</name>
<dbReference type="InterPro" id="IPR007110">
    <property type="entry name" value="Ig-like_dom"/>
</dbReference>
<evidence type="ECO:0000313" key="9">
    <source>
        <dbReference type="Proteomes" id="UP000016665"/>
    </source>
</evidence>
<dbReference type="Ensembl" id="ENSFALT00000001801.2">
    <property type="protein sequence ID" value="ENSFALP00000001792.2"/>
    <property type="gene ID" value="ENSFALG00000001721.2"/>
</dbReference>
<keyword evidence="9" id="KW-1185">Reference proteome</keyword>
<evidence type="ECO:0000256" key="6">
    <source>
        <dbReference type="SAM" id="SignalP"/>
    </source>
</evidence>
<evidence type="ECO:0000256" key="3">
    <source>
        <dbReference type="ARBA" id="ARBA00023136"/>
    </source>
</evidence>
<organism evidence="8 9">
    <name type="scientific">Ficedula albicollis</name>
    <name type="common">Collared flycatcher</name>
    <name type="synonym">Muscicapa albicollis</name>
    <dbReference type="NCBI Taxonomy" id="59894"/>
    <lineage>
        <taxon>Eukaryota</taxon>
        <taxon>Metazoa</taxon>
        <taxon>Chordata</taxon>
        <taxon>Craniata</taxon>
        <taxon>Vertebrata</taxon>
        <taxon>Euteleostomi</taxon>
        <taxon>Archelosauria</taxon>
        <taxon>Archosauria</taxon>
        <taxon>Dinosauria</taxon>
        <taxon>Saurischia</taxon>
        <taxon>Theropoda</taxon>
        <taxon>Coelurosauria</taxon>
        <taxon>Aves</taxon>
        <taxon>Neognathae</taxon>
        <taxon>Neoaves</taxon>
        <taxon>Telluraves</taxon>
        <taxon>Australaves</taxon>
        <taxon>Passeriformes</taxon>
        <taxon>Muscicapidae</taxon>
        <taxon>Ficedula</taxon>
    </lineage>
</organism>
<keyword evidence="2 6" id="KW-0732">Signal</keyword>
<dbReference type="SUPFAM" id="SSF48726">
    <property type="entry name" value="Immunoglobulin"/>
    <property type="match status" value="1"/>
</dbReference>
<dbReference type="InterPro" id="IPR015631">
    <property type="entry name" value="CD2/SLAM_rcpt"/>
</dbReference>
<keyword evidence="3" id="KW-0472">Membrane</keyword>
<feature type="chain" id="PRO_5032925498" description="Ig-like domain-containing protein" evidence="6">
    <location>
        <begin position="22"/>
        <end position="270"/>
    </location>
</feature>
<dbReference type="HOGENOM" id="CLU_2800549_0_0_1"/>
<dbReference type="GO" id="GO:0016020">
    <property type="term" value="C:membrane"/>
    <property type="evidence" value="ECO:0007669"/>
    <property type="project" value="UniProtKB-SubCell"/>
</dbReference>
<dbReference type="InterPro" id="IPR036179">
    <property type="entry name" value="Ig-like_dom_sf"/>
</dbReference>
<dbReference type="Gene3D" id="2.60.40.10">
    <property type="entry name" value="Immunoglobulins"/>
    <property type="match status" value="2"/>
</dbReference>
<evidence type="ECO:0000256" key="1">
    <source>
        <dbReference type="ARBA" id="ARBA00004370"/>
    </source>
</evidence>
<protein>
    <recommendedName>
        <fullName evidence="7">Ig-like domain-containing protein</fullName>
    </recommendedName>
</protein>
<dbReference type="AlphaFoldDB" id="U3JG88"/>
<dbReference type="InterPro" id="IPR013106">
    <property type="entry name" value="Ig_V-set"/>
</dbReference>
<feature type="compositionally biased region" description="Polar residues" evidence="5">
    <location>
        <begin position="214"/>
        <end position="226"/>
    </location>
</feature>
<comment type="subcellular location">
    <subcellularLocation>
        <location evidence="1">Membrane</location>
    </subcellularLocation>
</comment>
<evidence type="ECO:0000256" key="4">
    <source>
        <dbReference type="ARBA" id="ARBA00023180"/>
    </source>
</evidence>
<keyword evidence="4" id="KW-0325">Glycoprotein</keyword>
<dbReference type="Proteomes" id="UP000016665">
    <property type="component" value="Chromosome 25"/>
</dbReference>
<reference evidence="8" key="2">
    <citation type="submission" date="2025-08" db="UniProtKB">
        <authorList>
            <consortium name="Ensembl"/>
        </authorList>
    </citation>
    <scope>IDENTIFICATION</scope>
</reference>
<evidence type="ECO:0000313" key="8">
    <source>
        <dbReference type="Ensembl" id="ENSFALP00000001792.2"/>
    </source>
</evidence>
<proteinExistence type="predicted"/>
<dbReference type="InterPro" id="IPR013783">
    <property type="entry name" value="Ig-like_fold"/>
</dbReference>
<reference evidence="8" key="3">
    <citation type="submission" date="2025-09" db="UniProtKB">
        <authorList>
            <consortium name="Ensembl"/>
        </authorList>
    </citation>
    <scope>IDENTIFICATION</scope>
</reference>